<dbReference type="PROSITE" id="PS00028">
    <property type="entry name" value="ZINC_FINGER_C2H2_1"/>
    <property type="match status" value="2"/>
</dbReference>
<sequence>MEATDRQRKERMTNIVKCLDALSKVEGQTISHPASILARLFYNLEESEGTTIDEQLLNELKTIVYSDQHSTIDGMVMNQLAKSFTLYMEGLISRNSTVIVPSIGIYQEEPSPSDISVVAVDAIEPLDMATMMPVQPVVQSHHEESAISAVINNVDLEAKADLETEETLVPIDLKTEDPQPVEMHISPASATATVIATAPPANTNLWRIVDGTYVCNNCPRFFDSQRGMLGHAKRCFKNTALQFTGSKKATGESIKNFDYNSRGIRSLASRTCPYCEVVLSSCHMVEHHSRKEHMDERTEVYGCSQCGRWCVTVMALIKHWDKHADCPNGHLVVRKPCEGSVPKNRGKNKKPSQILFACGNCGKGFLSRLGVKYHVLHVCKNGPILDIVKLLSEGIQFVTTATPKGFNLAIDHPQIAYSRPPRMNMTGSSIILSDLSRL</sequence>
<evidence type="ECO:0000313" key="3">
    <source>
        <dbReference type="Proteomes" id="UP001432322"/>
    </source>
</evidence>
<accession>A0AAV5WZQ5</accession>
<dbReference type="SMART" id="SM00355">
    <property type="entry name" value="ZnF_C2H2"/>
    <property type="match status" value="4"/>
</dbReference>
<reference evidence="2" key="1">
    <citation type="submission" date="2023-10" db="EMBL/GenBank/DDBJ databases">
        <title>Genome assembly of Pristionchus species.</title>
        <authorList>
            <person name="Yoshida K."/>
            <person name="Sommer R.J."/>
        </authorList>
    </citation>
    <scope>NUCLEOTIDE SEQUENCE</scope>
    <source>
        <strain evidence="2">RS5133</strain>
    </source>
</reference>
<feature type="domain" description="C2H2-type" evidence="1">
    <location>
        <begin position="303"/>
        <end position="323"/>
    </location>
</feature>
<protein>
    <recommendedName>
        <fullName evidence="1">C2H2-type domain-containing protein</fullName>
    </recommendedName>
</protein>
<gene>
    <name evidence="2" type="ORF">PFISCL1PPCAC_28125</name>
</gene>
<feature type="domain" description="C2H2-type" evidence="1">
    <location>
        <begin position="272"/>
        <end position="293"/>
    </location>
</feature>
<name>A0AAV5WZQ5_9BILA</name>
<organism evidence="2 3">
    <name type="scientific">Pristionchus fissidentatus</name>
    <dbReference type="NCBI Taxonomy" id="1538716"/>
    <lineage>
        <taxon>Eukaryota</taxon>
        <taxon>Metazoa</taxon>
        <taxon>Ecdysozoa</taxon>
        <taxon>Nematoda</taxon>
        <taxon>Chromadorea</taxon>
        <taxon>Rhabditida</taxon>
        <taxon>Rhabditina</taxon>
        <taxon>Diplogasteromorpha</taxon>
        <taxon>Diplogasteroidea</taxon>
        <taxon>Neodiplogasteridae</taxon>
        <taxon>Pristionchus</taxon>
    </lineage>
</organism>
<evidence type="ECO:0000313" key="2">
    <source>
        <dbReference type="EMBL" id="GMT36828.1"/>
    </source>
</evidence>
<dbReference type="AlphaFoldDB" id="A0AAV5WZQ5"/>
<keyword evidence="3" id="KW-1185">Reference proteome</keyword>
<dbReference type="Proteomes" id="UP001432322">
    <property type="component" value="Unassembled WGS sequence"/>
</dbReference>
<dbReference type="InterPro" id="IPR013087">
    <property type="entry name" value="Znf_C2H2_type"/>
</dbReference>
<comment type="caution">
    <text evidence="2">The sequence shown here is derived from an EMBL/GenBank/DDBJ whole genome shotgun (WGS) entry which is preliminary data.</text>
</comment>
<proteinExistence type="predicted"/>
<evidence type="ECO:0000259" key="1">
    <source>
        <dbReference type="PROSITE" id="PS00028"/>
    </source>
</evidence>
<dbReference type="EMBL" id="BTSY01000007">
    <property type="protein sequence ID" value="GMT36828.1"/>
    <property type="molecule type" value="Genomic_DNA"/>
</dbReference>